<evidence type="ECO:0000259" key="1">
    <source>
        <dbReference type="PROSITE" id="PS50181"/>
    </source>
</evidence>
<dbReference type="CDD" id="cd09917">
    <property type="entry name" value="F-box_SF"/>
    <property type="match status" value="1"/>
</dbReference>
<evidence type="ECO:0000313" key="2">
    <source>
        <dbReference type="EMBL" id="EPS42571.1"/>
    </source>
</evidence>
<dbReference type="Proteomes" id="UP000015100">
    <property type="component" value="Unassembled WGS sequence"/>
</dbReference>
<comment type="caution">
    <text evidence="2">The sequence shown here is derived from an EMBL/GenBank/DDBJ whole genome shotgun (WGS) entry which is preliminary data.</text>
</comment>
<dbReference type="SUPFAM" id="SSF81383">
    <property type="entry name" value="F-box domain"/>
    <property type="match status" value="1"/>
</dbReference>
<sequence length="468" mass="52551">MDSLPVEILRLVAVHATSYQTVRSLRQTCRRFRSALHDSGVYKAVIDAGGHRDDPDNGTWLRNPVTLSMPADLSAKYAYADYKAYEIPREAVVVTSEWVESFVKWASVTVATGHPMINTILKSNLMSYPYLQAAFAGKGPFKKVSATSMYHLYFCLSACLLSATAPNDTREGLACEPPEDDSINNLWFNINLQFVAPGEEPELDSLADAWEGLALKDTADNYDSAWLYGGTGIPAFLMQSLCLKTVGILGFREREHILFELPLSRGYDPSFDSEADSPPFLPPPSGFQIPFETFMQLPEPFEDPSRFIWCHLPIMTSRKFLEEGTWGGIMTRGISGRMKSFTEFEGLKLAATPAKESIQNLISEMESQNLGFDADKIERDETSLAFDIDVSGRDRSEDEVTLEGTIFRETGKVIFRQKVEGEEEKMHWICFMTPFGIVGKSLKCNAMGITIYIYMWLWKDTWKLASGP</sequence>
<gene>
    <name evidence="2" type="ORF">H072_3431</name>
</gene>
<protein>
    <recommendedName>
        <fullName evidence="1">F-box domain-containing protein</fullName>
    </recommendedName>
</protein>
<dbReference type="STRING" id="1284197.S8AN44"/>
<feature type="domain" description="F-box" evidence="1">
    <location>
        <begin position="1"/>
        <end position="45"/>
    </location>
</feature>
<dbReference type="EMBL" id="AQGS01000107">
    <property type="protein sequence ID" value="EPS42571.1"/>
    <property type="molecule type" value="Genomic_DNA"/>
</dbReference>
<evidence type="ECO:0000313" key="3">
    <source>
        <dbReference type="Proteomes" id="UP000015100"/>
    </source>
</evidence>
<proteinExistence type="predicted"/>
<dbReference type="HOGENOM" id="CLU_583969_0_0_1"/>
<reference evidence="2 3" key="1">
    <citation type="journal article" date="2013" name="PLoS Genet.">
        <title>Genomic mechanisms accounting for the adaptation to parasitism in nematode-trapping fungi.</title>
        <authorList>
            <person name="Meerupati T."/>
            <person name="Andersson K.M."/>
            <person name="Friman E."/>
            <person name="Kumar D."/>
            <person name="Tunlid A."/>
            <person name="Ahren D."/>
        </authorList>
    </citation>
    <scope>NUCLEOTIDE SEQUENCE [LARGE SCALE GENOMIC DNA]</scope>
    <source>
        <strain evidence="2 3">CBS 200.50</strain>
    </source>
</reference>
<dbReference type="InterPro" id="IPR036047">
    <property type="entry name" value="F-box-like_dom_sf"/>
</dbReference>
<accession>S8AN44</accession>
<reference evidence="3" key="2">
    <citation type="submission" date="2013-04" db="EMBL/GenBank/DDBJ databases">
        <title>Genomic mechanisms accounting for the adaptation to parasitism in nematode-trapping fungi.</title>
        <authorList>
            <person name="Ahren D.G."/>
        </authorList>
    </citation>
    <scope>NUCLEOTIDE SEQUENCE [LARGE SCALE GENOMIC DNA]</scope>
    <source>
        <strain evidence="3">CBS 200.50</strain>
    </source>
</reference>
<dbReference type="OrthoDB" id="5139943at2759"/>
<keyword evidence="3" id="KW-1185">Reference proteome</keyword>
<name>S8AN44_DACHA</name>
<dbReference type="PROSITE" id="PS50181">
    <property type="entry name" value="FBOX"/>
    <property type="match status" value="1"/>
</dbReference>
<organism evidence="2 3">
    <name type="scientific">Dactylellina haptotyla (strain CBS 200.50)</name>
    <name type="common">Nematode-trapping fungus</name>
    <name type="synonym">Monacrosporium haptotylum</name>
    <dbReference type="NCBI Taxonomy" id="1284197"/>
    <lineage>
        <taxon>Eukaryota</taxon>
        <taxon>Fungi</taxon>
        <taxon>Dikarya</taxon>
        <taxon>Ascomycota</taxon>
        <taxon>Pezizomycotina</taxon>
        <taxon>Orbiliomycetes</taxon>
        <taxon>Orbiliales</taxon>
        <taxon>Orbiliaceae</taxon>
        <taxon>Dactylellina</taxon>
    </lineage>
</organism>
<dbReference type="InterPro" id="IPR001810">
    <property type="entry name" value="F-box_dom"/>
</dbReference>
<dbReference type="AlphaFoldDB" id="S8AN44"/>